<comment type="cofactor">
    <cofactor evidence="5">
        <name>Mg(2+)</name>
        <dbReference type="ChEBI" id="CHEBI:18420"/>
    </cofactor>
</comment>
<dbReference type="Gene3D" id="3.40.50.10420">
    <property type="entry name" value="NagB/RpiA/CoA transferase-like"/>
    <property type="match status" value="1"/>
</dbReference>
<dbReference type="SUPFAM" id="SSF100950">
    <property type="entry name" value="NagB/RpiA/CoA transferase-like"/>
    <property type="match status" value="1"/>
</dbReference>
<dbReference type="GO" id="GO:0035999">
    <property type="term" value="P:tetrahydrofolate interconversion"/>
    <property type="evidence" value="ECO:0007669"/>
    <property type="project" value="TreeGrafter"/>
</dbReference>
<keyword evidence="5" id="KW-0460">Magnesium</keyword>
<dbReference type="PANTHER" id="PTHR23407">
    <property type="entry name" value="ATPASE INHIBITOR/5-FORMYLTETRAHYDROFOLATE CYCLO-LIGASE"/>
    <property type="match status" value="1"/>
</dbReference>
<comment type="similarity">
    <text evidence="1 5">Belongs to the 5-formyltetrahydrofolate cyclo-ligase family.</text>
</comment>
<keyword evidence="5" id="KW-0479">Metal-binding</keyword>
<dbReference type="NCBIfam" id="TIGR02727">
    <property type="entry name" value="MTHFS_bact"/>
    <property type="match status" value="1"/>
</dbReference>
<dbReference type="GO" id="GO:0046872">
    <property type="term" value="F:metal ion binding"/>
    <property type="evidence" value="ECO:0007669"/>
    <property type="project" value="UniProtKB-KW"/>
</dbReference>
<feature type="binding site" evidence="4">
    <location>
        <begin position="138"/>
        <end position="146"/>
    </location>
    <ligand>
        <name>ATP</name>
        <dbReference type="ChEBI" id="CHEBI:30616"/>
    </ligand>
</feature>
<dbReference type="InterPro" id="IPR024185">
    <property type="entry name" value="FTHF_cligase-like_sf"/>
</dbReference>
<sequence>MNKQTLRKQLLAEREALSADMVHACSIAAQGHISGLQEWKKARQIVLYVAFRNELDTSELLRQAWRDGKTVLLPRVDPERKGEMDLCPCRGEHELLRGTFGVREPDPLACPPMSPDHPEFEPDLLLTPGLGFDRQGNRLGFGAGYYDRYLAHPSMKRTLKIGFAYSFQILPELPADPWDVRMNALCSEKELTWL</sequence>
<keyword evidence="3 4" id="KW-0067">ATP-binding</keyword>
<protein>
    <recommendedName>
        <fullName evidence="5">5-formyltetrahydrofolate cyclo-ligase</fullName>
        <ecNumber evidence="5">6.3.3.2</ecNumber>
    </recommendedName>
</protein>
<evidence type="ECO:0000256" key="3">
    <source>
        <dbReference type="ARBA" id="ARBA00022840"/>
    </source>
</evidence>
<organism evidence="6 7">
    <name type="scientific">Desulfovibrio subterraneus</name>
    <dbReference type="NCBI Taxonomy" id="2718620"/>
    <lineage>
        <taxon>Bacteria</taxon>
        <taxon>Pseudomonadati</taxon>
        <taxon>Thermodesulfobacteriota</taxon>
        <taxon>Desulfovibrionia</taxon>
        <taxon>Desulfovibrionales</taxon>
        <taxon>Desulfovibrionaceae</taxon>
        <taxon>Desulfovibrio</taxon>
    </lineage>
</organism>
<dbReference type="PIRSF" id="PIRSF006806">
    <property type="entry name" value="FTHF_cligase"/>
    <property type="match status" value="1"/>
</dbReference>
<evidence type="ECO:0000256" key="2">
    <source>
        <dbReference type="ARBA" id="ARBA00022741"/>
    </source>
</evidence>
<comment type="caution">
    <text evidence="6">The sequence shown here is derived from an EMBL/GenBank/DDBJ whole genome shotgun (WGS) entry which is preliminary data.</text>
</comment>
<evidence type="ECO:0000256" key="4">
    <source>
        <dbReference type="PIRSR" id="PIRSR006806-1"/>
    </source>
</evidence>
<dbReference type="GO" id="GO:0030272">
    <property type="term" value="F:5-formyltetrahydrofolate cyclo-ligase activity"/>
    <property type="evidence" value="ECO:0007669"/>
    <property type="project" value="UniProtKB-EC"/>
</dbReference>
<dbReference type="AlphaFoldDB" id="A0A7J0BLM3"/>
<proteinExistence type="inferred from homology"/>
<evidence type="ECO:0000256" key="1">
    <source>
        <dbReference type="ARBA" id="ARBA00010638"/>
    </source>
</evidence>
<accession>A0A7J0BLM3</accession>
<dbReference type="GO" id="GO:0009396">
    <property type="term" value="P:folic acid-containing compound biosynthetic process"/>
    <property type="evidence" value="ECO:0007669"/>
    <property type="project" value="TreeGrafter"/>
</dbReference>
<dbReference type="Proteomes" id="UP000503840">
    <property type="component" value="Unassembled WGS sequence"/>
</dbReference>
<keyword evidence="2 4" id="KW-0547">Nucleotide-binding</keyword>
<dbReference type="GO" id="GO:0005524">
    <property type="term" value="F:ATP binding"/>
    <property type="evidence" value="ECO:0007669"/>
    <property type="project" value="UniProtKB-KW"/>
</dbReference>
<feature type="binding site" evidence="4">
    <location>
        <begin position="3"/>
        <end position="7"/>
    </location>
    <ligand>
        <name>ATP</name>
        <dbReference type="ChEBI" id="CHEBI:30616"/>
    </ligand>
</feature>
<reference evidence="6 7" key="1">
    <citation type="submission" date="2020-05" db="EMBL/GenBank/DDBJ databases">
        <title>Draft genome sequence of Desulfovibrio sp. strain HN2T.</title>
        <authorList>
            <person name="Ueno A."/>
            <person name="Tamazawa S."/>
            <person name="Tamamura S."/>
            <person name="Murakami T."/>
            <person name="Kiyama T."/>
            <person name="Inomata H."/>
            <person name="Amano Y."/>
            <person name="Miyakawa K."/>
            <person name="Tamaki H."/>
            <person name="Naganuma T."/>
            <person name="Kaneko K."/>
        </authorList>
    </citation>
    <scope>NUCLEOTIDE SEQUENCE [LARGE SCALE GENOMIC DNA]</scope>
    <source>
        <strain evidence="6 7">HN2</strain>
    </source>
</reference>
<dbReference type="InterPro" id="IPR037171">
    <property type="entry name" value="NagB/RpiA_transferase-like"/>
</dbReference>
<dbReference type="EC" id="6.3.3.2" evidence="5"/>
<evidence type="ECO:0000313" key="6">
    <source>
        <dbReference type="EMBL" id="GFM34627.1"/>
    </source>
</evidence>
<evidence type="ECO:0000313" key="7">
    <source>
        <dbReference type="Proteomes" id="UP000503840"/>
    </source>
</evidence>
<evidence type="ECO:0000256" key="5">
    <source>
        <dbReference type="RuleBase" id="RU361279"/>
    </source>
</evidence>
<dbReference type="PANTHER" id="PTHR23407:SF1">
    <property type="entry name" value="5-FORMYLTETRAHYDROFOLATE CYCLO-LIGASE"/>
    <property type="match status" value="1"/>
</dbReference>
<keyword evidence="7" id="KW-1185">Reference proteome</keyword>
<feature type="binding site" evidence="4">
    <location>
        <position position="49"/>
    </location>
    <ligand>
        <name>substrate</name>
    </ligand>
</feature>
<dbReference type="Pfam" id="PF01812">
    <property type="entry name" value="5-FTHF_cyc-lig"/>
    <property type="match status" value="1"/>
</dbReference>
<comment type="catalytic activity">
    <reaction evidence="5">
        <text>(6S)-5-formyl-5,6,7,8-tetrahydrofolate + ATP = (6R)-5,10-methenyltetrahydrofolate + ADP + phosphate</text>
        <dbReference type="Rhea" id="RHEA:10488"/>
        <dbReference type="ChEBI" id="CHEBI:30616"/>
        <dbReference type="ChEBI" id="CHEBI:43474"/>
        <dbReference type="ChEBI" id="CHEBI:57455"/>
        <dbReference type="ChEBI" id="CHEBI:57457"/>
        <dbReference type="ChEBI" id="CHEBI:456216"/>
        <dbReference type="EC" id="6.3.3.2"/>
    </reaction>
</comment>
<name>A0A7J0BLM3_9BACT</name>
<gene>
    <name evidence="6" type="ORF">DSM101010T_29920</name>
</gene>
<feature type="binding site" evidence="4">
    <location>
        <position position="54"/>
    </location>
    <ligand>
        <name>substrate</name>
    </ligand>
</feature>
<dbReference type="InterPro" id="IPR002698">
    <property type="entry name" value="FTHF_cligase"/>
</dbReference>
<dbReference type="EMBL" id="BLVO01000016">
    <property type="protein sequence ID" value="GFM34627.1"/>
    <property type="molecule type" value="Genomic_DNA"/>
</dbReference>